<dbReference type="SUPFAM" id="SSF81343">
    <property type="entry name" value="Fumarate reductase respiratory complex transmembrane subunits"/>
    <property type="match status" value="1"/>
</dbReference>
<evidence type="ECO:0000256" key="9">
    <source>
        <dbReference type="ARBA" id="ARBA00022989"/>
    </source>
</evidence>
<dbReference type="PANTHER" id="PTHR10978:SF5">
    <property type="entry name" value="SUCCINATE DEHYDROGENASE CYTOCHROME B560 SUBUNIT, MITOCHONDRIAL"/>
    <property type="match status" value="1"/>
</dbReference>
<evidence type="ECO:0000256" key="5">
    <source>
        <dbReference type="ARBA" id="ARBA00020076"/>
    </source>
</evidence>
<evidence type="ECO:0000256" key="1">
    <source>
        <dbReference type="ARBA" id="ARBA00001971"/>
    </source>
</evidence>
<evidence type="ECO:0000256" key="6">
    <source>
        <dbReference type="ARBA" id="ARBA00022617"/>
    </source>
</evidence>
<evidence type="ECO:0000313" key="14">
    <source>
        <dbReference type="EMBL" id="MBO1926876.1"/>
    </source>
</evidence>
<evidence type="ECO:0000256" key="4">
    <source>
        <dbReference type="ARBA" id="ARBA00007244"/>
    </source>
</evidence>
<evidence type="ECO:0000256" key="3">
    <source>
        <dbReference type="ARBA" id="ARBA00004370"/>
    </source>
</evidence>
<comment type="similarity">
    <text evidence="4">Belongs to the cytochrome b560 family.</text>
</comment>
<comment type="cofactor">
    <cofactor evidence="1">
        <name>heme</name>
        <dbReference type="ChEBI" id="CHEBI:30413"/>
    </cofactor>
</comment>
<comment type="function">
    <text evidence="2">Membrane-anchoring subunit of succinate dehydrogenase (SDH).</text>
</comment>
<dbReference type="CDD" id="cd03499">
    <property type="entry name" value="SQR_TypeC_SdhC"/>
    <property type="match status" value="1"/>
</dbReference>
<feature type="transmembrane region" description="Helical" evidence="13">
    <location>
        <begin position="64"/>
        <end position="83"/>
    </location>
</feature>
<keyword evidence="11 13" id="KW-0472">Membrane</keyword>
<keyword evidence="10" id="KW-0408">Iron</keyword>
<keyword evidence="7 13" id="KW-0812">Transmembrane</keyword>
<sequence>MYQSSDIRPKNLNLFVFKFPLNAIFSILHRITGVALVLALTGYFFLANLIWLHSEIHLADIHDHWIILCLHSTFWLTAIFHWLTGVRHLLAETLFQTAWYEKLAGKWSSYLILILWLAASLYSLSLIWK</sequence>
<dbReference type="InterPro" id="IPR034804">
    <property type="entry name" value="SQR/QFR_C/D"/>
</dbReference>
<evidence type="ECO:0000313" key="15">
    <source>
        <dbReference type="Proteomes" id="UP000664835"/>
    </source>
</evidence>
<organism evidence="14 15">
    <name type="scientific">Thiomicrorhabdus marina</name>
    <dbReference type="NCBI Taxonomy" id="2818442"/>
    <lineage>
        <taxon>Bacteria</taxon>
        <taxon>Pseudomonadati</taxon>
        <taxon>Pseudomonadota</taxon>
        <taxon>Gammaproteobacteria</taxon>
        <taxon>Thiotrichales</taxon>
        <taxon>Piscirickettsiaceae</taxon>
        <taxon>Thiomicrorhabdus</taxon>
    </lineage>
</organism>
<comment type="subunit">
    <text evidence="12">Part of an enzyme complex containing four subunits: a flavoprotein, an iron-sulfur protein, plus two membrane-anchoring proteins, SdhC and SdhD. The complex can form homotrimers.</text>
</comment>
<accession>A0ABS3Q3H2</accession>
<dbReference type="InterPro" id="IPR014314">
    <property type="entry name" value="Succ_DH_cytb556"/>
</dbReference>
<dbReference type="Gene3D" id="1.20.1300.10">
    <property type="entry name" value="Fumarate reductase/succinate dehydrogenase, transmembrane subunit"/>
    <property type="match status" value="1"/>
</dbReference>
<proteinExistence type="inferred from homology"/>
<name>A0ABS3Q3H2_9GAMM</name>
<evidence type="ECO:0000256" key="7">
    <source>
        <dbReference type="ARBA" id="ARBA00022692"/>
    </source>
</evidence>
<gene>
    <name evidence="14" type="primary">sdhC</name>
    <name evidence="14" type="ORF">J3998_04745</name>
</gene>
<evidence type="ECO:0000256" key="12">
    <source>
        <dbReference type="ARBA" id="ARBA00025912"/>
    </source>
</evidence>
<dbReference type="Proteomes" id="UP000664835">
    <property type="component" value="Unassembled WGS sequence"/>
</dbReference>
<reference evidence="14 15" key="1">
    <citation type="submission" date="2021-03" db="EMBL/GenBank/DDBJ databases">
        <title>Thiomicrorhabdus sp.nov.,novel sulfur-oxidizing bacteria isolated from coastal sediment.</title>
        <authorList>
            <person name="Liu X."/>
        </authorList>
    </citation>
    <scope>NUCLEOTIDE SEQUENCE [LARGE SCALE GENOMIC DNA]</scope>
    <source>
        <strain evidence="14 15">6S2-11</strain>
    </source>
</reference>
<comment type="caution">
    <text evidence="14">The sequence shown here is derived from an EMBL/GenBank/DDBJ whole genome shotgun (WGS) entry which is preliminary data.</text>
</comment>
<dbReference type="NCBIfam" id="TIGR02970">
    <property type="entry name" value="succ_dehyd_cytB"/>
    <property type="match status" value="1"/>
</dbReference>
<dbReference type="RefSeq" id="WP_208148314.1">
    <property type="nucleotide sequence ID" value="NZ_JAGETV010000005.1"/>
</dbReference>
<evidence type="ECO:0000256" key="10">
    <source>
        <dbReference type="ARBA" id="ARBA00023004"/>
    </source>
</evidence>
<evidence type="ECO:0000256" key="11">
    <source>
        <dbReference type="ARBA" id="ARBA00023136"/>
    </source>
</evidence>
<keyword evidence="15" id="KW-1185">Reference proteome</keyword>
<evidence type="ECO:0000256" key="13">
    <source>
        <dbReference type="SAM" id="Phobius"/>
    </source>
</evidence>
<dbReference type="Pfam" id="PF01127">
    <property type="entry name" value="Sdh_cyt"/>
    <property type="match status" value="1"/>
</dbReference>
<dbReference type="EMBL" id="JAGETV010000005">
    <property type="protein sequence ID" value="MBO1926876.1"/>
    <property type="molecule type" value="Genomic_DNA"/>
</dbReference>
<evidence type="ECO:0000256" key="8">
    <source>
        <dbReference type="ARBA" id="ARBA00022723"/>
    </source>
</evidence>
<dbReference type="InterPro" id="IPR000701">
    <property type="entry name" value="SuccDH_FuR_B_TM-su"/>
</dbReference>
<feature type="transmembrane region" description="Helical" evidence="13">
    <location>
        <begin position="107"/>
        <end position="128"/>
    </location>
</feature>
<evidence type="ECO:0000256" key="2">
    <source>
        <dbReference type="ARBA" id="ARBA00004050"/>
    </source>
</evidence>
<keyword evidence="8" id="KW-0479">Metal-binding</keyword>
<comment type="subcellular location">
    <subcellularLocation>
        <location evidence="3">Membrane</location>
    </subcellularLocation>
</comment>
<protein>
    <recommendedName>
        <fullName evidence="5">Succinate dehydrogenase cytochrome b556 subunit</fullName>
    </recommendedName>
</protein>
<dbReference type="PIRSF" id="PIRSF000178">
    <property type="entry name" value="SDH_cyt_b560"/>
    <property type="match status" value="1"/>
</dbReference>
<keyword evidence="9 13" id="KW-1133">Transmembrane helix</keyword>
<feature type="transmembrane region" description="Helical" evidence="13">
    <location>
        <begin position="34"/>
        <end position="52"/>
    </location>
</feature>
<keyword evidence="6" id="KW-0349">Heme</keyword>
<dbReference type="PANTHER" id="PTHR10978">
    <property type="entry name" value="SUCCINATE DEHYDROGENASE CYTOCHROME B560 SUBUNIT"/>
    <property type="match status" value="1"/>
</dbReference>